<dbReference type="EMBL" id="JAJJMB010006856">
    <property type="protein sequence ID" value="KAI3933349.1"/>
    <property type="molecule type" value="Genomic_DNA"/>
</dbReference>
<proteinExistence type="predicted"/>
<name>A0AAD4T0N4_9MAGN</name>
<comment type="caution">
    <text evidence="1">The sequence shown here is derived from an EMBL/GenBank/DDBJ whole genome shotgun (WGS) entry which is preliminary data.</text>
</comment>
<gene>
    <name evidence="1" type="ORF">MKW98_006708</name>
</gene>
<dbReference type="Proteomes" id="UP001202328">
    <property type="component" value="Unassembled WGS sequence"/>
</dbReference>
<reference evidence="1" key="1">
    <citation type="submission" date="2022-04" db="EMBL/GenBank/DDBJ databases">
        <title>A functionally conserved STORR gene fusion in Papaver species that diverged 16.8 million years ago.</title>
        <authorList>
            <person name="Catania T."/>
        </authorList>
    </citation>
    <scope>NUCLEOTIDE SEQUENCE</scope>
    <source>
        <strain evidence="1">S-188037</strain>
    </source>
</reference>
<organism evidence="1 2">
    <name type="scientific">Papaver atlanticum</name>
    <dbReference type="NCBI Taxonomy" id="357466"/>
    <lineage>
        <taxon>Eukaryota</taxon>
        <taxon>Viridiplantae</taxon>
        <taxon>Streptophyta</taxon>
        <taxon>Embryophyta</taxon>
        <taxon>Tracheophyta</taxon>
        <taxon>Spermatophyta</taxon>
        <taxon>Magnoliopsida</taxon>
        <taxon>Ranunculales</taxon>
        <taxon>Papaveraceae</taxon>
        <taxon>Papaveroideae</taxon>
        <taxon>Papaver</taxon>
    </lineage>
</organism>
<accession>A0AAD4T0N4</accession>
<dbReference type="AlphaFoldDB" id="A0AAD4T0N4"/>
<protein>
    <submittedName>
        <fullName evidence="1">Uncharacterized protein</fullName>
    </submittedName>
</protein>
<evidence type="ECO:0000313" key="2">
    <source>
        <dbReference type="Proteomes" id="UP001202328"/>
    </source>
</evidence>
<keyword evidence="2" id="KW-1185">Reference proteome</keyword>
<evidence type="ECO:0000313" key="1">
    <source>
        <dbReference type="EMBL" id="KAI3933349.1"/>
    </source>
</evidence>
<sequence length="115" mass="12879">MEDLKDGFVVDGDVHDFNTFQSQLSSNLLSLSTTTLILRVVNWELQGSNGDWFVKSAMKSKLGFLKMERNFKINFFCGVSNGSTTAEEWLFVGLNKGHIVTTKELAPRPYARKGA</sequence>